<evidence type="ECO:0000313" key="2">
    <source>
        <dbReference type="EMBL" id="QBI55462.1"/>
    </source>
</evidence>
<dbReference type="InterPro" id="IPR010852">
    <property type="entry name" value="ABATE"/>
</dbReference>
<proteinExistence type="predicted"/>
<dbReference type="Gene3D" id="1.10.3300.10">
    <property type="entry name" value="Jann2411-like domain"/>
    <property type="match status" value="1"/>
</dbReference>
<dbReference type="EMBL" id="CP036455">
    <property type="protein sequence ID" value="QBI55462.1"/>
    <property type="molecule type" value="Genomic_DNA"/>
</dbReference>
<dbReference type="PANTHER" id="PTHR35525">
    <property type="entry name" value="BLL6575 PROTEIN"/>
    <property type="match status" value="1"/>
</dbReference>
<dbReference type="AlphaFoldDB" id="A0A4V0ZK21"/>
<dbReference type="PANTHER" id="PTHR35525:SF3">
    <property type="entry name" value="BLL6575 PROTEIN"/>
    <property type="match status" value="1"/>
</dbReference>
<dbReference type="InterPro" id="IPR023286">
    <property type="entry name" value="ABATE_dom_sf"/>
</dbReference>
<organism evidence="2 3">
    <name type="scientific">Streptomonospora litoralis</name>
    <dbReference type="NCBI Taxonomy" id="2498135"/>
    <lineage>
        <taxon>Bacteria</taxon>
        <taxon>Bacillati</taxon>
        <taxon>Actinomycetota</taxon>
        <taxon>Actinomycetes</taxon>
        <taxon>Streptosporangiales</taxon>
        <taxon>Nocardiopsidaceae</taxon>
        <taxon>Streptomonospora</taxon>
    </lineage>
</organism>
<accession>A0A4V0ZK21</accession>
<keyword evidence="3" id="KW-1185">Reference proteome</keyword>
<dbReference type="RefSeq" id="WP_131099462.1">
    <property type="nucleotide sequence ID" value="NZ_CP036455.1"/>
</dbReference>
<dbReference type="OrthoDB" id="3211108at2"/>
<dbReference type="Proteomes" id="UP000292235">
    <property type="component" value="Chromosome"/>
</dbReference>
<name>A0A4V0ZK21_9ACTN</name>
<protein>
    <submittedName>
        <fullName evidence="2">CGNR zinc finger</fullName>
    </submittedName>
</protein>
<evidence type="ECO:0000259" key="1">
    <source>
        <dbReference type="Pfam" id="PF11706"/>
    </source>
</evidence>
<dbReference type="Pfam" id="PF11706">
    <property type="entry name" value="zf-CGNR"/>
    <property type="match status" value="1"/>
</dbReference>
<dbReference type="InterPro" id="IPR021005">
    <property type="entry name" value="Znf_CGNR"/>
</dbReference>
<dbReference type="KEGG" id="strr:EKD16_18490"/>
<reference evidence="2 3" key="1">
    <citation type="submission" date="2019-02" db="EMBL/GenBank/DDBJ databases">
        <authorList>
            <person name="Khodamoradi S."/>
            <person name="Hahnke R.L."/>
            <person name="Kaempfer P."/>
            <person name="Schumann P."/>
            <person name="Rohde M."/>
            <person name="Steinert M."/>
            <person name="Luzhetskyy A."/>
            <person name="Wink J."/>
            <person name="Ruckert C."/>
        </authorList>
    </citation>
    <scope>NUCLEOTIDE SEQUENCE [LARGE SCALE GENOMIC DNA]</scope>
    <source>
        <strain evidence="2 3">M2</strain>
    </source>
</reference>
<sequence length="210" mass="23102">MEASRGSPQLGTNVPLSGEPLALDLVNTTFIDGGLRGRLVDVLVEPLQLDRWLREHAEAFDPGLYATVSAARSTPDQLAAFRRLRQALRDCLEAVTADRVPPEDALAAVNRHARDAAHWSELLADAPVTAVRRWQTADSMRVAAGEIASNGMAVMTGSLRSRLRACQAPGCILFFVKSHPRREWCSPACGNRVRVARHGRRRRHDPDGRN</sequence>
<dbReference type="Pfam" id="PF07336">
    <property type="entry name" value="ABATE"/>
    <property type="match status" value="1"/>
</dbReference>
<evidence type="ECO:0000313" key="3">
    <source>
        <dbReference type="Proteomes" id="UP000292235"/>
    </source>
</evidence>
<dbReference type="SUPFAM" id="SSF160904">
    <property type="entry name" value="Jann2411-like"/>
    <property type="match status" value="1"/>
</dbReference>
<gene>
    <name evidence="2" type="ORF">EKD16_18490</name>
</gene>
<feature type="domain" description="Zinc finger CGNR" evidence="1">
    <location>
        <begin position="162"/>
        <end position="202"/>
    </location>
</feature>